<dbReference type="eggNOG" id="KOG1798">
    <property type="taxonomic scope" value="Eukaryota"/>
</dbReference>
<comment type="catalytic activity">
    <reaction evidence="1">
        <text>DNA(n) + a 2'-deoxyribonucleoside 5'-triphosphate = DNA(n+1) + diphosphate</text>
        <dbReference type="Rhea" id="RHEA:22508"/>
        <dbReference type="Rhea" id="RHEA-COMP:17339"/>
        <dbReference type="Rhea" id="RHEA-COMP:17340"/>
        <dbReference type="ChEBI" id="CHEBI:33019"/>
        <dbReference type="ChEBI" id="CHEBI:61560"/>
        <dbReference type="ChEBI" id="CHEBI:173112"/>
        <dbReference type="EC" id="2.7.7.7"/>
    </reaction>
</comment>
<keyword evidence="1" id="KW-0862">Zinc</keyword>
<comment type="cofactor">
    <cofactor evidence="1">
        <name>[4Fe-4S] cluster</name>
        <dbReference type="ChEBI" id="CHEBI:49883"/>
    </cofactor>
</comment>
<accession>A0A0L0F5W0</accession>
<dbReference type="GO" id="GO:0008310">
    <property type="term" value="F:single-stranded DNA 3'-5' DNA exonuclease activity"/>
    <property type="evidence" value="ECO:0007669"/>
    <property type="project" value="TreeGrafter"/>
</dbReference>
<name>A0A0L0F5W0_9EUKA</name>
<evidence type="ECO:0000256" key="1">
    <source>
        <dbReference type="RuleBase" id="RU365029"/>
    </source>
</evidence>
<reference evidence="3 4" key="1">
    <citation type="submission" date="2011-02" db="EMBL/GenBank/DDBJ databases">
        <title>The Genome Sequence of Sphaeroforma arctica JP610.</title>
        <authorList>
            <consortium name="The Broad Institute Genome Sequencing Platform"/>
            <person name="Russ C."/>
            <person name="Cuomo C."/>
            <person name="Young S.K."/>
            <person name="Zeng Q."/>
            <person name="Gargeya S."/>
            <person name="Alvarado L."/>
            <person name="Berlin A."/>
            <person name="Chapman S.B."/>
            <person name="Chen Z."/>
            <person name="Freedman E."/>
            <person name="Gellesch M."/>
            <person name="Goldberg J."/>
            <person name="Griggs A."/>
            <person name="Gujja S."/>
            <person name="Heilman E."/>
            <person name="Heiman D."/>
            <person name="Howarth C."/>
            <person name="Mehta T."/>
            <person name="Neiman D."/>
            <person name="Pearson M."/>
            <person name="Roberts A."/>
            <person name="Saif S."/>
            <person name="Shea T."/>
            <person name="Shenoy N."/>
            <person name="Sisk P."/>
            <person name="Stolte C."/>
            <person name="Sykes S."/>
            <person name="White J."/>
            <person name="Yandava C."/>
            <person name="Burger G."/>
            <person name="Gray M.W."/>
            <person name="Holland P.W.H."/>
            <person name="King N."/>
            <person name="Lang F.B.F."/>
            <person name="Roger A.J."/>
            <person name="Ruiz-Trillo I."/>
            <person name="Haas B."/>
            <person name="Nusbaum C."/>
            <person name="Birren B."/>
        </authorList>
    </citation>
    <scope>NUCLEOTIDE SEQUENCE [LARGE SCALE GENOMIC DNA]</scope>
    <source>
        <strain evidence="3 4">JP610</strain>
    </source>
</reference>
<keyword evidence="1" id="KW-0479">Metal-binding</keyword>
<dbReference type="InterPro" id="IPR013697">
    <property type="entry name" value="DNA_pol_e_suA_C"/>
</dbReference>
<dbReference type="GO" id="GO:0003887">
    <property type="term" value="F:DNA-directed DNA polymerase activity"/>
    <property type="evidence" value="ECO:0007669"/>
    <property type="project" value="UniProtKB-KW"/>
</dbReference>
<comment type="subcellular location">
    <subcellularLocation>
        <location evidence="1">Nucleus</location>
    </subcellularLocation>
</comment>
<dbReference type="Pfam" id="PF08490">
    <property type="entry name" value="DUF1744"/>
    <property type="match status" value="1"/>
</dbReference>
<keyword evidence="1" id="KW-0408">Iron</keyword>
<feature type="non-terminal residue" evidence="3">
    <location>
        <position position="103"/>
    </location>
</feature>
<dbReference type="GO" id="GO:0003677">
    <property type="term" value="F:DNA binding"/>
    <property type="evidence" value="ECO:0007669"/>
    <property type="project" value="UniProtKB-KW"/>
</dbReference>
<keyword evidence="1" id="KW-0548">Nucleotidyltransferase</keyword>
<keyword evidence="1" id="KW-0411">Iron-sulfur</keyword>
<feature type="domain" description="DNA polymerase epsilon catalytic subunit A C-terminal" evidence="2">
    <location>
        <begin position="30"/>
        <end position="98"/>
    </location>
</feature>
<keyword evidence="1" id="KW-0238">DNA-binding</keyword>
<dbReference type="EMBL" id="KQ247577">
    <property type="protein sequence ID" value="KNC72102.1"/>
    <property type="molecule type" value="Genomic_DNA"/>
</dbReference>
<protein>
    <recommendedName>
        <fullName evidence="1">DNA polymerase epsilon catalytic subunit</fullName>
        <ecNumber evidence="1">2.7.7.7</ecNumber>
    </recommendedName>
</protein>
<dbReference type="GO" id="GO:0006287">
    <property type="term" value="P:base-excision repair, gap-filling"/>
    <property type="evidence" value="ECO:0007669"/>
    <property type="project" value="TreeGrafter"/>
</dbReference>
<keyword evidence="1" id="KW-0239">DNA-directed DNA polymerase</keyword>
<keyword evidence="1" id="KW-0808">Transferase</keyword>
<dbReference type="GO" id="GO:0000278">
    <property type="term" value="P:mitotic cell cycle"/>
    <property type="evidence" value="ECO:0007669"/>
    <property type="project" value="TreeGrafter"/>
</dbReference>
<dbReference type="GO" id="GO:0006297">
    <property type="term" value="P:nucleotide-excision repair, DNA gap filling"/>
    <property type="evidence" value="ECO:0007669"/>
    <property type="project" value="TreeGrafter"/>
</dbReference>
<keyword evidence="1" id="KW-0539">Nucleus</keyword>
<comment type="function">
    <text evidence="1">DNA polymerase II participates in chromosomal DNA replication.</text>
</comment>
<dbReference type="GO" id="GO:0051539">
    <property type="term" value="F:4 iron, 4 sulfur cluster binding"/>
    <property type="evidence" value="ECO:0007669"/>
    <property type="project" value="UniProtKB-KW"/>
</dbReference>
<evidence type="ECO:0000259" key="2">
    <source>
        <dbReference type="Pfam" id="PF08490"/>
    </source>
</evidence>
<keyword evidence="1" id="KW-0004">4Fe-4S</keyword>
<gene>
    <name evidence="3" type="ORF">SARC_15348</name>
</gene>
<organism evidence="3 4">
    <name type="scientific">Sphaeroforma arctica JP610</name>
    <dbReference type="NCBI Taxonomy" id="667725"/>
    <lineage>
        <taxon>Eukaryota</taxon>
        <taxon>Ichthyosporea</taxon>
        <taxon>Ichthyophonida</taxon>
        <taxon>Sphaeroforma</taxon>
    </lineage>
</organism>
<dbReference type="Proteomes" id="UP000054560">
    <property type="component" value="Unassembled WGS sequence"/>
</dbReference>
<comment type="similarity">
    <text evidence="1">Belongs to the DNA polymerase type-B family.</text>
</comment>
<evidence type="ECO:0000313" key="4">
    <source>
        <dbReference type="Proteomes" id="UP000054560"/>
    </source>
</evidence>
<keyword evidence="4" id="KW-1185">Reference proteome</keyword>
<dbReference type="EC" id="2.7.7.7" evidence="1"/>
<dbReference type="GO" id="GO:0045004">
    <property type="term" value="P:DNA replication proofreading"/>
    <property type="evidence" value="ECO:0007669"/>
    <property type="project" value="TreeGrafter"/>
</dbReference>
<dbReference type="AlphaFoldDB" id="A0A0L0F5W0"/>
<dbReference type="OrthoDB" id="10060449at2759"/>
<dbReference type="PANTHER" id="PTHR10670:SF0">
    <property type="entry name" value="DNA POLYMERASE EPSILON CATALYTIC SUBUNIT A"/>
    <property type="match status" value="1"/>
</dbReference>
<dbReference type="GO" id="GO:0008270">
    <property type="term" value="F:zinc ion binding"/>
    <property type="evidence" value="ECO:0007669"/>
    <property type="project" value="UniProtKB-KW"/>
</dbReference>
<keyword evidence="1" id="KW-0863">Zinc-finger</keyword>
<dbReference type="GO" id="GO:0008622">
    <property type="term" value="C:epsilon DNA polymerase complex"/>
    <property type="evidence" value="ECO:0007669"/>
    <property type="project" value="InterPro"/>
</dbReference>
<sequence length="103" mass="11162">MKGTTFSHSLSCHTILGLAHPSVSLTCRAQLSNRGFVQWVSPSERPDLGGREEDDNTIISELQSSAAFCINNEGMYHSICVELKIESLAINAVLRAADLSLAE</sequence>
<keyword evidence="1" id="KW-0235">DNA replication</keyword>
<dbReference type="GO" id="GO:0006272">
    <property type="term" value="P:leading strand elongation"/>
    <property type="evidence" value="ECO:0007669"/>
    <property type="project" value="TreeGrafter"/>
</dbReference>
<dbReference type="STRING" id="667725.A0A0L0F5W0"/>
<dbReference type="RefSeq" id="XP_014146004.1">
    <property type="nucleotide sequence ID" value="XM_014290529.1"/>
</dbReference>
<proteinExistence type="inferred from homology"/>
<dbReference type="GeneID" id="25915852"/>
<dbReference type="InterPro" id="IPR029703">
    <property type="entry name" value="POL2"/>
</dbReference>
<evidence type="ECO:0000313" key="3">
    <source>
        <dbReference type="EMBL" id="KNC72102.1"/>
    </source>
</evidence>
<dbReference type="PANTHER" id="PTHR10670">
    <property type="entry name" value="DNA POLYMERASE EPSILON CATALYTIC SUBUNIT A"/>
    <property type="match status" value="1"/>
</dbReference>